<evidence type="ECO:0000256" key="7">
    <source>
        <dbReference type="RuleBase" id="RU366067"/>
    </source>
</evidence>
<dbReference type="EMBL" id="JACXAJ010000002">
    <property type="protein sequence ID" value="MBD1396720.1"/>
    <property type="molecule type" value="Genomic_DNA"/>
</dbReference>
<proteinExistence type="inferred from homology"/>
<protein>
    <recommendedName>
        <fullName evidence="7">Dipeptidyl-peptidase</fullName>
        <ecNumber evidence="7">3.4.14.-</ecNumber>
    </recommendedName>
</protein>
<evidence type="ECO:0000256" key="1">
    <source>
        <dbReference type="ARBA" id="ARBA00010491"/>
    </source>
</evidence>
<organism evidence="8 9">
    <name type="scientific">Pontibacter aquaedesilientis</name>
    <dbReference type="NCBI Taxonomy" id="2766980"/>
    <lineage>
        <taxon>Bacteria</taxon>
        <taxon>Pseudomonadati</taxon>
        <taxon>Bacteroidota</taxon>
        <taxon>Cytophagia</taxon>
        <taxon>Cytophagales</taxon>
        <taxon>Hymenobacteraceae</taxon>
        <taxon>Pontibacter</taxon>
    </lineage>
</organism>
<evidence type="ECO:0000256" key="3">
    <source>
        <dbReference type="ARBA" id="ARBA00022670"/>
    </source>
</evidence>
<dbReference type="InterPro" id="IPR019500">
    <property type="entry name" value="Pep_S46"/>
</dbReference>
<comment type="function">
    <text evidence="7">Catalyzes the removal of dipeptides from the N-terminus of oligopeptides.</text>
</comment>
<dbReference type="Pfam" id="PF10459">
    <property type="entry name" value="Peptidase_S46"/>
    <property type="match status" value="1"/>
</dbReference>
<reference evidence="8 9" key="1">
    <citation type="submission" date="2020-09" db="EMBL/GenBank/DDBJ databases">
        <title>Genome sequencing and assembly of Pontibacter sp.</title>
        <authorList>
            <person name="Chhetri G."/>
        </authorList>
    </citation>
    <scope>NUCLEOTIDE SEQUENCE [LARGE SCALE GENOMIC DNA]</scope>
    <source>
        <strain evidence="8 9">JH31</strain>
    </source>
</reference>
<dbReference type="SUPFAM" id="SSF50494">
    <property type="entry name" value="Trypsin-like serine proteases"/>
    <property type="match status" value="1"/>
</dbReference>
<dbReference type="EC" id="3.4.14.-" evidence="7"/>
<dbReference type="Proteomes" id="UP000625551">
    <property type="component" value="Unassembled WGS sequence"/>
</dbReference>
<keyword evidence="6 7" id="KW-0720">Serine protease</keyword>
<sequence>MWLPMLIKRLNHADMQKKGLQLTAEEIYNVNNSSLKDAIVQFGGFCTGEFISAEGLLLTNHHCGYGQIQSHSTPENDYLTNGFWAMDRKQELPNEGLFVDILVRMDDVTGKVLEGIDNNTPEEERMKLASQRAQAIAKEASDNGQYVTYVRDFFNGNEYYLFVYERFNDVRLVGTPPSAVGKFGGDTDNWMWPRHTGDFSMFRVYMSPDGKPAAYSEKNVPYKPKHHLPINIGGVEQDDFAMVFGFPGRTKRFMTSEGLILDVNQLNKSRIKLRDKKLGLWKEDMDKSDATRIQYASKYASTANYYKYSIGQNEGIKRMKTVEGKQADEKKFQAWADANPERKAMYGSALNDMNEAYKEIEKYNLGNVYLNEAVLGTESLLFAYRMSALNNALKSGNAEAAKKAAEDLKPRADAFFKDYNMATDKKVFAAMMKYYSEDIPKDQQADAFKQMVAKYKGDFNKMADYIYSNSFVVNKQKVDQFLANPTQKQLANDPAFQLVSAIMENYQQNIAPKLSASSAKLAKANRLYVAGLRQMNPDKVYYPDANSTIRLSYGSVKNYQPYDGVTYETFTTLEGVMQKEDPNNEEFIVPAKLKQLYEAKDYGRYANKDGELIVNFITDNDITGGNSGSPVINGKGELIGLAFDGNWEAMTGDLVYDPDYKRCINVSANYVLFMVDKYAGASNLINEMTIVNTDSPGPADAGVAASASDNGSIELLNAAVKEAKADLAAGKKSVKIKKKDGKKRAKVEVKN</sequence>
<keyword evidence="9" id="KW-1185">Reference proteome</keyword>
<evidence type="ECO:0000256" key="4">
    <source>
        <dbReference type="ARBA" id="ARBA00022729"/>
    </source>
</evidence>
<evidence type="ECO:0000256" key="2">
    <source>
        <dbReference type="ARBA" id="ARBA00022438"/>
    </source>
</evidence>
<dbReference type="InterPro" id="IPR009003">
    <property type="entry name" value="Peptidase_S1_PA"/>
</dbReference>
<comment type="similarity">
    <text evidence="1 7">Belongs to the peptidase S46 family.</text>
</comment>
<evidence type="ECO:0000313" key="8">
    <source>
        <dbReference type="EMBL" id="MBD1396720.1"/>
    </source>
</evidence>
<evidence type="ECO:0000256" key="5">
    <source>
        <dbReference type="ARBA" id="ARBA00022801"/>
    </source>
</evidence>
<comment type="caution">
    <text evidence="8">The sequence shown here is derived from an EMBL/GenBank/DDBJ whole genome shotgun (WGS) entry which is preliminary data.</text>
</comment>
<keyword evidence="5 7" id="KW-0378">Hydrolase</keyword>
<dbReference type="PANTHER" id="PTHR38469">
    <property type="entry name" value="PERIPLASMIC PEPTIDASE SUBFAMILY S1B"/>
    <property type="match status" value="1"/>
</dbReference>
<keyword evidence="3 7" id="KW-0645">Protease</keyword>
<keyword evidence="2 7" id="KW-0031">Aminopeptidase</keyword>
<accession>A0ABR7XEJ9</accession>
<keyword evidence="4" id="KW-0732">Signal</keyword>
<evidence type="ECO:0000256" key="6">
    <source>
        <dbReference type="ARBA" id="ARBA00022825"/>
    </source>
</evidence>
<dbReference type="InterPro" id="IPR043504">
    <property type="entry name" value="Peptidase_S1_PA_chymotrypsin"/>
</dbReference>
<evidence type="ECO:0000313" key="9">
    <source>
        <dbReference type="Proteomes" id="UP000625551"/>
    </source>
</evidence>
<dbReference type="PANTHER" id="PTHR38469:SF1">
    <property type="entry name" value="PERIPLASMIC PEPTIDASE SUBFAMILY S1B"/>
    <property type="match status" value="1"/>
</dbReference>
<name>A0ABR7XEJ9_9BACT</name>
<gene>
    <name evidence="8" type="ORF">H9Q13_06035</name>
</gene>
<dbReference type="Gene3D" id="2.40.10.10">
    <property type="entry name" value="Trypsin-like serine proteases"/>
    <property type="match status" value="1"/>
</dbReference>